<dbReference type="Gene3D" id="2.40.30.10">
    <property type="entry name" value="Translation factors"/>
    <property type="match status" value="1"/>
</dbReference>
<evidence type="ECO:0000313" key="3">
    <source>
        <dbReference type="Proteomes" id="UP000594975"/>
    </source>
</evidence>
<dbReference type="InterPro" id="IPR039261">
    <property type="entry name" value="FNR_nucleotide-bd"/>
</dbReference>
<dbReference type="InterPro" id="IPR039374">
    <property type="entry name" value="SIP_fam"/>
</dbReference>
<dbReference type="InterPro" id="IPR013113">
    <property type="entry name" value="SIP_FAD-bd"/>
</dbReference>
<dbReference type="PANTHER" id="PTHR30157">
    <property type="entry name" value="FERRIC REDUCTASE, NADPH-DEPENDENT"/>
    <property type="match status" value="1"/>
</dbReference>
<dbReference type="AlphaFoldDB" id="A0A7T3CJF1"/>
<dbReference type="PANTHER" id="PTHR30157:SF0">
    <property type="entry name" value="NADPH-DEPENDENT FERRIC-CHELATE REDUCTASE"/>
    <property type="match status" value="1"/>
</dbReference>
<name>A0A7T3CJF1_9MICC</name>
<dbReference type="Gene3D" id="3.40.50.80">
    <property type="entry name" value="Nucleotide-binding domain of ferredoxin-NADP reductase (FNR) module"/>
    <property type="match status" value="1"/>
</dbReference>
<reference evidence="2 3" key="1">
    <citation type="submission" date="2020-12" db="EMBL/GenBank/DDBJ databases">
        <title>FDA dAtabase for Regulatory Grade micrObial Sequences (FDA-ARGOS): Supporting development and validation of Infectious Disease Dx tests.</title>
        <authorList>
            <person name="Sproer C."/>
            <person name="Gronow S."/>
            <person name="Severitt S."/>
            <person name="Schroder I."/>
            <person name="Tallon L."/>
            <person name="Sadzewicz L."/>
            <person name="Zhao X."/>
            <person name="Boylan J."/>
            <person name="Ott S."/>
            <person name="Bowen H."/>
            <person name="Vavikolanu K."/>
            <person name="Mehta A."/>
            <person name="Aluvathingal J."/>
            <person name="Nadendla S."/>
            <person name="Lowell S."/>
            <person name="Myers T."/>
            <person name="Yan Y."/>
            <person name="Sichtig H."/>
        </authorList>
    </citation>
    <scope>NUCLEOTIDE SEQUENCE [LARGE SCALE GENOMIC DNA]</scope>
    <source>
        <strain evidence="2 3">FDAARGOS_864</strain>
    </source>
</reference>
<dbReference type="CDD" id="cd06193">
    <property type="entry name" value="siderophore_interacting"/>
    <property type="match status" value="1"/>
</dbReference>
<dbReference type="Proteomes" id="UP000594975">
    <property type="component" value="Chromosome"/>
</dbReference>
<dbReference type="Pfam" id="PF04954">
    <property type="entry name" value="SIP"/>
    <property type="match status" value="1"/>
</dbReference>
<dbReference type="GO" id="GO:0016491">
    <property type="term" value="F:oxidoreductase activity"/>
    <property type="evidence" value="ECO:0007669"/>
    <property type="project" value="InterPro"/>
</dbReference>
<dbReference type="Pfam" id="PF08021">
    <property type="entry name" value="FAD_binding_9"/>
    <property type="match status" value="1"/>
</dbReference>
<dbReference type="EMBL" id="CP065738">
    <property type="protein sequence ID" value="QPT54080.1"/>
    <property type="molecule type" value="Genomic_DNA"/>
</dbReference>
<organism evidence="2 3">
    <name type="scientific">Rothia kristinae</name>
    <dbReference type="NCBI Taxonomy" id="37923"/>
    <lineage>
        <taxon>Bacteria</taxon>
        <taxon>Bacillati</taxon>
        <taxon>Actinomycetota</taxon>
        <taxon>Actinomycetes</taxon>
        <taxon>Micrococcales</taxon>
        <taxon>Micrococcaceae</taxon>
        <taxon>Rothia</taxon>
    </lineage>
</organism>
<accession>A0A7T3CJF1</accession>
<proteinExistence type="predicted"/>
<dbReference type="InterPro" id="IPR007037">
    <property type="entry name" value="SIP_rossman_dom"/>
</dbReference>
<dbReference type="InterPro" id="IPR017938">
    <property type="entry name" value="Riboflavin_synthase-like_b-brl"/>
</dbReference>
<dbReference type="SUPFAM" id="SSF63380">
    <property type="entry name" value="Riboflavin synthase domain-like"/>
    <property type="match status" value="1"/>
</dbReference>
<sequence length="321" mass="34673">MPRRPMTVFRTRVTRVRPLSRDFLRVSLAAPELTELALPAGDGSGPVLDAYLKLLLPHPEHEGPVLPDLEAADWHRAWFAASARERGGWMRTYTLRAARPWTSPEGTPGVEIDVDFVLHGHGDQQGPGAAWAAAARVGDELSLLGPTREDVLWGTWDPGRAERYLLGGDETAVPAACSVLEALPAGTQAAVLLEVPAGNARELAAGLPEAAARPEVRVRWLERAPEQVRGRALLSALREELGLVPRDAEEDAAGIAAQRAEPGELVWGRAERGEDPAGLSVWLAAEAAVVRAARRVCVNEAGIDRRRISFMGYWKAGQAES</sequence>
<dbReference type="InterPro" id="IPR017927">
    <property type="entry name" value="FAD-bd_FR_type"/>
</dbReference>
<dbReference type="PROSITE" id="PS51384">
    <property type="entry name" value="FAD_FR"/>
    <property type="match status" value="1"/>
</dbReference>
<dbReference type="KEGG" id="rkr:I6G21_02415"/>
<dbReference type="RefSeq" id="WP_129357689.1">
    <property type="nucleotide sequence ID" value="NZ_CP065738.1"/>
</dbReference>
<gene>
    <name evidence="2" type="ORF">I6G21_02415</name>
</gene>
<evidence type="ECO:0000313" key="2">
    <source>
        <dbReference type="EMBL" id="QPT54080.1"/>
    </source>
</evidence>
<protein>
    <submittedName>
        <fullName evidence="2">Siderophore-interacting protein</fullName>
    </submittedName>
</protein>
<dbReference type="GeneID" id="61262211"/>
<feature type="domain" description="FAD-binding FR-type" evidence="1">
    <location>
        <begin position="6"/>
        <end position="153"/>
    </location>
</feature>
<evidence type="ECO:0000259" key="1">
    <source>
        <dbReference type="PROSITE" id="PS51384"/>
    </source>
</evidence>